<evidence type="ECO:0000256" key="1">
    <source>
        <dbReference type="SAM" id="Coils"/>
    </source>
</evidence>
<keyword evidence="1" id="KW-0175">Coiled coil</keyword>
<accession>A0A3M7QHF3</accession>
<proteinExistence type="predicted"/>
<gene>
    <name evidence="2" type="ORF">BpHYR1_017416</name>
</gene>
<dbReference type="STRING" id="10195.A0A3M7QHF3"/>
<feature type="non-terminal residue" evidence="2">
    <location>
        <position position="402"/>
    </location>
</feature>
<protein>
    <submittedName>
        <fullName evidence="2">Uncharacterized protein</fullName>
    </submittedName>
</protein>
<evidence type="ECO:0000313" key="2">
    <source>
        <dbReference type="EMBL" id="RNA10876.1"/>
    </source>
</evidence>
<dbReference type="OrthoDB" id="10373474at2759"/>
<reference evidence="2 3" key="1">
    <citation type="journal article" date="2018" name="Sci. Rep.">
        <title>Genomic signatures of local adaptation to the degree of environmental predictability in rotifers.</title>
        <authorList>
            <person name="Franch-Gras L."/>
            <person name="Hahn C."/>
            <person name="Garcia-Roger E.M."/>
            <person name="Carmona M.J."/>
            <person name="Serra M."/>
            <person name="Gomez A."/>
        </authorList>
    </citation>
    <scope>NUCLEOTIDE SEQUENCE [LARGE SCALE GENOMIC DNA]</scope>
    <source>
        <strain evidence="2">HYR1</strain>
    </source>
</reference>
<keyword evidence="3" id="KW-1185">Reference proteome</keyword>
<evidence type="ECO:0000313" key="3">
    <source>
        <dbReference type="Proteomes" id="UP000276133"/>
    </source>
</evidence>
<organism evidence="2 3">
    <name type="scientific">Brachionus plicatilis</name>
    <name type="common">Marine rotifer</name>
    <name type="synonym">Brachionus muelleri</name>
    <dbReference type="NCBI Taxonomy" id="10195"/>
    <lineage>
        <taxon>Eukaryota</taxon>
        <taxon>Metazoa</taxon>
        <taxon>Spiralia</taxon>
        <taxon>Gnathifera</taxon>
        <taxon>Rotifera</taxon>
        <taxon>Eurotatoria</taxon>
        <taxon>Monogononta</taxon>
        <taxon>Pseudotrocha</taxon>
        <taxon>Ploima</taxon>
        <taxon>Brachionidae</taxon>
        <taxon>Brachionus</taxon>
    </lineage>
</organism>
<dbReference type="Proteomes" id="UP000276133">
    <property type="component" value="Unassembled WGS sequence"/>
</dbReference>
<dbReference type="PANTHER" id="PTHR37508:SF1">
    <property type="entry name" value="TRANSMEMBRANE PROTEIN"/>
    <property type="match status" value="1"/>
</dbReference>
<comment type="caution">
    <text evidence="2">The sequence shown here is derived from an EMBL/GenBank/DDBJ whole genome shotgun (WGS) entry which is preliminary data.</text>
</comment>
<feature type="coiled-coil region" evidence="1">
    <location>
        <begin position="192"/>
        <end position="222"/>
    </location>
</feature>
<dbReference type="AlphaFoldDB" id="A0A3M7QHF3"/>
<name>A0A3M7QHF3_BRAPC</name>
<dbReference type="PANTHER" id="PTHR37508">
    <property type="entry name" value="TRANSMEMBRANE PROTEIN"/>
    <property type="match status" value="1"/>
</dbReference>
<sequence>MSMLIESKNLTLSEVSSIEQAIESNKHLDSKINEIIKSNHTIDVSLAMKNLATVGKILNLAYAGSKGFKCSTSTIKILSKYQSMIHNSYLACSTFVSECFSSLKQHRCAIILAEKDDIKEALAVIEKCSESASEMVKTSGELANQADELCKLSEEALIAASEDESVSQQEKRRIADLIRDSKARQVELEAKTSSLFKQIDEIQEEKQKINRKIDQKANLENTQQIFSFIFSFFFKFFPTTGQNNNDEDQKRLYQKEKEVSAFKRDLEEAERVSNAEITKIVAILRELTIQDQGLKASIKSLELAIKSLGKIKTTFELTRQFWIGVLNHCKQLSDFGTIKSYAKAELKDEVIDELRLSGLQWLSLGKLNYIAKEAIEKVSKQADHLLNNLPTKSEALRLVQDE</sequence>
<dbReference type="EMBL" id="REGN01006097">
    <property type="protein sequence ID" value="RNA10876.1"/>
    <property type="molecule type" value="Genomic_DNA"/>
</dbReference>